<dbReference type="EMBL" id="POTY01000060">
    <property type="protein sequence ID" value="PZG19207.1"/>
    <property type="molecule type" value="Genomic_DNA"/>
</dbReference>
<feature type="domain" description="Chitin-binding type-3" evidence="3">
    <location>
        <begin position="53"/>
        <end position="101"/>
    </location>
</feature>
<proteinExistence type="predicted"/>
<dbReference type="AlphaFoldDB" id="A0A2W2FC63"/>
<dbReference type="RefSeq" id="WP_325048814.1">
    <property type="nucleotide sequence ID" value="NZ_POTY01000060.1"/>
</dbReference>
<name>A0A2W2FC63_9ACTN</name>
<dbReference type="InterPro" id="IPR036573">
    <property type="entry name" value="CBM_sf_5/12"/>
</dbReference>
<dbReference type="GO" id="GO:0030246">
    <property type="term" value="F:carbohydrate binding"/>
    <property type="evidence" value="ECO:0007669"/>
    <property type="project" value="InterPro"/>
</dbReference>
<dbReference type="SMART" id="SM00495">
    <property type="entry name" value="ChtBD3"/>
    <property type="match status" value="1"/>
</dbReference>
<evidence type="ECO:0000259" key="3">
    <source>
        <dbReference type="SMART" id="SM00495"/>
    </source>
</evidence>
<gene>
    <name evidence="4" type="ORF">C1I95_12040</name>
</gene>
<sequence length="106" mass="10544">MRRPPVPSALLATAALATATLVAVVAALPAAGSFAATPTAAGAPITILAACTAPTWAEGNTYQAGSRVTYNGRTYQALVTHTAHVGAGWNPAATPSLWTDLGPCDG</sequence>
<dbReference type="InterPro" id="IPR003610">
    <property type="entry name" value="CBM5/12"/>
</dbReference>
<keyword evidence="2" id="KW-0732">Signal</keyword>
<dbReference type="CDD" id="cd12214">
    <property type="entry name" value="ChiA1_BD"/>
    <property type="match status" value="1"/>
</dbReference>
<organism evidence="4 5">
    <name type="scientific">Micromonospora craterilacus</name>
    <dbReference type="NCBI Taxonomy" id="1655439"/>
    <lineage>
        <taxon>Bacteria</taxon>
        <taxon>Bacillati</taxon>
        <taxon>Actinomycetota</taxon>
        <taxon>Actinomycetes</taxon>
        <taxon>Micromonosporales</taxon>
        <taxon>Micromonosporaceae</taxon>
        <taxon>Micromonospora</taxon>
    </lineage>
</organism>
<keyword evidence="5" id="KW-1185">Reference proteome</keyword>
<dbReference type="Pfam" id="PF02839">
    <property type="entry name" value="CBM_5_12"/>
    <property type="match status" value="1"/>
</dbReference>
<feature type="chain" id="PRO_5016050955" description="Chitin-binding type-3 domain-containing protein" evidence="2">
    <location>
        <begin position="36"/>
        <end position="106"/>
    </location>
</feature>
<keyword evidence="1" id="KW-0378">Hydrolase</keyword>
<evidence type="ECO:0000313" key="5">
    <source>
        <dbReference type="Proteomes" id="UP000248924"/>
    </source>
</evidence>
<evidence type="ECO:0000256" key="1">
    <source>
        <dbReference type="ARBA" id="ARBA00022801"/>
    </source>
</evidence>
<dbReference type="GO" id="GO:0005576">
    <property type="term" value="C:extracellular region"/>
    <property type="evidence" value="ECO:0007669"/>
    <property type="project" value="InterPro"/>
</dbReference>
<dbReference type="SUPFAM" id="SSF51055">
    <property type="entry name" value="Carbohydrate binding domain"/>
    <property type="match status" value="1"/>
</dbReference>
<feature type="non-terminal residue" evidence="4">
    <location>
        <position position="106"/>
    </location>
</feature>
<feature type="signal peptide" evidence="2">
    <location>
        <begin position="1"/>
        <end position="35"/>
    </location>
</feature>
<dbReference type="GO" id="GO:0004553">
    <property type="term" value="F:hydrolase activity, hydrolyzing O-glycosyl compounds"/>
    <property type="evidence" value="ECO:0007669"/>
    <property type="project" value="InterPro"/>
</dbReference>
<comment type="caution">
    <text evidence="4">The sequence shown here is derived from an EMBL/GenBank/DDBJ whole genome shotgun (WGS) entry which is preliminary data.</text>
</comment>
<dbReference type="Proteomes" id="UP000248924">
    <property type="component" value="Unassembled WGS sequence"/>
</dbReference>
<accession>A0A2W2FC63</accession>
<reference evidence="4 5" key="1">
    <citation type="submission" date="2018-01" db="EMBL/GenBank/DDBJ databases">
        <title>Draft genome sequence of Jishengella sp. NA12.</title>
        <authorList>
            <person name="Sahin N."/>
            <person name="Ay H."/>
            <person name="Saygin H."/>
        </authorList>
    </citation>
    <scope>NUCLEOTIDE SEQUENCE [LARGE SCALE GENOMIC DNA]</scope>
    <source>
        <strain evidence="4 5">NA12</strain>
    </source>
</reference>
<dbReference type="Gene3D" id="2.10.10.20">
    <property type="entry name" value="Carbohydrate-binding module superfamily 5/12"/>
    <property type="match status" value="1"/>
</dbReference>
<evidence type="ECO:0000313" key="4">
    <source>
        <dbReference type="EMBL" id="PZG19207.1"/>
    </source>
</evidence>
<evidence type="ECO:0000256" key="2">
    <source>
        <dbReference type="SAM" id="SignalP"/>
    </source>
</evidence>
<dbReference type="GO" id="GO:0005975">
    <property type="term" value="P:carbohydrate metabolic process"/>
    <property type="evidence" value="ECO:0007669"/>
    <property type="project" value="InterPro"/>
</dbReference>
<protein>
    <recommendedName>
        <fullName evidence="3">Chitin-binding type-3 domain-containing protein</fullName>
    </recommendedName>
</protein>